<feature type="binding site" evidence="18">
    <location>
        <position position="364"/>
    </location>
    <ligand>
        <name>ATP</name>
        <dbReference type="ChEBI" id="CHEBI:30616"/>
    </ligand>
</feature>
<dbReference type="SUPFAM" id="SSF53244">
    <property type="entry name" value="MurD-like peptide ligases, peptide-binding domain"/>
    <property type="match status" value="1"/>
</dbReference>
<evidence type="ECO:0000256" key="8">
    <source>
        <dbReference type="ARBA" id="ARBA00022598"/>
    </source>
</evidence>
<name>A0A397J859_9GLOM</name>
<keyword evidence="15" id="KW-0472">Membrane</keyword>
<evidence type="ECO:0000256" key="3">
    <source>
        <dbReference type="ARBA" id="ARBA00004496"/>
    </source>
</evidence>
<dbReference type="GO" id="GO:0004326">
    <property type="term" value="F:tetrahydrofolylpolyglutamate synthase activity"/>
    <property type="evidence" value="ECO:0007669"/>
    <property type="project" value="UniProtKB-EC"/>
</dbReference>
<evidence type="ECO:0000256" key="17">
    <source>
        <dbReference type="PIRNR" id="PIRNR038895"/>
    </source>
</evidence>
<evidence type="ECO:0000256" key="11">
    <source>
        <dbReference type="ARBA" id="ARBA00022792"/>
    </source>
</evidence>
<dbReference type="FunFam" id="3.40.1190.10:FF:000009">
    <property type="entry name" value="Folylpolyglutamate synthase"/>
    <property type="match status" value="1"/>
</dbReference>
<keyword evidence="12 18" id="KW-0067">ATP-binding</keyword>
<dbReference type="UniPathway" id="UPA00850"/>
<reference evidence="21 22" key="1">
    <citation type="submission" date="2018-08" db="EMBL/GenBank/DDBJ databases">
        <title>Genome and evolution of the arbuscular mycorrhizal fungus Diversispora epigaea (formerly Glomus versiforme) and its bacterial endosymbionts.</title>
        <authorList>
            <person name="Sun X."/>
            <person name="Fei Z."/>
            <person name="Harrison M."/>
        </authorList>
    </citation>
    <scope>NUCLEOTIDE SEQUENCE [LARGE SCALE GENOMIC DNA]</scope>
    <source>
        <strain evidence="21 22">IT104</strain>
    </source>
</reference>
<dbReference type="GO" id="GO:0005743">
    <property type="term" value="C:mitochondrial inner membrane"/>
    <property type="evidence" value="ECO:0007669"/>
    <property type="project" value="UniProtKB-SubCell"/>
</dbReference>
<dbReference type="InterPro" id="IPR023600">
    <property type="entry name" value="Folylpolyglutamate_synth_euk"/>
</dbReference>
<proteinExistence type="inferred from homology"/>
<comment type="caution">
    <text evidence="21">The sequence shown here is derived from an EMBL/GenBank/DDBJ whole genome shotgun (WGS) entry which is preliminary data.</text>
</comment>
<dbReference type="PANTHER" id="PTHR11136">
    <property type="entry name" value="FOLYLPOLYGLUTAMATE SYNTHASE-RELATED"/>
    <property type="match status" value="1"/>
</dbReference>
<dbReference type="GO" id="GO:0006730">
    <property type="term" value="P:one-carbon metabolic process"/>
    <property type="evidence" value="ECO:0007669"/>
    <property type="project" value="UniProtKB-KW"/>
</dbReference>
<keyword evidence="7 17" id="KW-0554">One-carbon metabolism</keyword>
<dbReference type="EC" id="6.3.2.17" evidence="17"/>
<comment type="function">
    <text evidence="17">Catalyzes conversion of folates to polyglutamate derivatives allowing concentration of folate compounds in the cell and the intracellular retention of these cofactors, which are important substrates for most of the folate-dependent enzymes that are involved in one-carbon transfer reactions involved in purine, pyrimidine and amino acid synthesis.</text>
</comment>
<evidence type="ECO:0000256" key="14">
    <source>
        <dbReference type="ARBA" id="ARBA00023128"/>
    </source>
</evidence>
<dbReference type="SUPFAM" id="SSF53623">
    <property type="entry name" value="MurD-like peptide ligases, catalytic domain"/>
    <property type="match status" value="1"/>
</dbReference>
<comment type="pathway">
    <text evidence="4 17">Cofactor biosynthesis; tetrahydrofolylpolyglutamate biosynthesis.</text>
</comment>
<dbReference type="PROSITE" id="PS01011">
    <property type="entry name" value="FOLYLPOLYGLU_SYNT_1"/>
    <property type="match status" value="1"/>
</dbReference>
<dbReference type="Gene3D" id="3.90.190.20">
    <property type="entry name" value="Mur ligase, C-terminal domain"/>
    <property type="match status" value="1"/>
</dbReference>
<dbReference type="InterPro" id="IPR036615">
    <property type="entry name" value="Mur_ligase_C_dom_sf"/>
</dbReference>
<dbReference type="Proteomes" id="UP000266861">
    <property type="component" value="Unassembled WGS sequence"/>
</dbReference>
<evidence type="ECO:0000256" key="1">
    <source>
        <dbReference type="ARBA" id="ARBA00004273"/>
    </source>
</evidence>
<evidence type="ECO:0000256" key="5">
    <source>
        <dbReference type="ARBA" id="ARBA00008276"/>
    </source>
</evidence>
<comment type="subcellular location">
    <subcellularLocation>
        <location evidence="3">Cytoplasm</location>
    </subcellularLocation>
    <subcellularLocation>
        <location evidence="1">Mitochondrion inner membrane</location>
    </subcellularLocation>
    <subcellularLocation>
        <location evidence="2">Mitochondrion matrix</location>
    </subcellularLocation>
</comment>
<keyword evidence="22" id="KW-1185">Reference proteome</keyword>
<keyword evidence="6" id="KW-0963">Cytoplasm</keyword>
<evidence type="ECO:0000256" key="2">
    <source>
        <dbReference type="ARBA" id="ARBA00004305"/>
    </source>
</evidence>
<feature type="binding site" evidence="19">
    <location>
        <position position="203"/>
    </location>
    <ligand>
        <name>Mg(2+)</name>
        <dbReference type="ChEBI" id="CHEBI:18420"/>
        <label>1</label>
    </ligand>
</feature>
<feature type="binding site" evidence="19">
    <location>
        <position position="127"/>
    </location>
    <ligand>
        <name>Mg(2+)</name>
        <dbReference type="ChEBI" id="CHEBI:18420"/>
        <label>1</label>
    </ligand>
</feature>
<dbReference type="GO" id="GO:0005759">
    <property type="term" value="C:mitochondrial matrix"/>
    <property type="evidence" value="ECO:0007669"/>
    <property type="project" value="UniProtKB-SubCell"/>
</dbReference>
<comment type="cofactor">
    <cofactor evidence="17">
        <name>a monovalent cation</name>
        <dbReference type="ChEBI" id="CHEBI:60242"/>
    </cofactor>
    <text evidence="17">A monovalent cation.</text>
</comment>
<evidence type="ECO:0000256" key="12">
    <source>
        <dbReference type="ARBA" id="ARBA00022840"/>
    </source>
</evidence>
<protein>
    <recommendedName>
        <fullName evidence="17">Folylpolyglutamate synthase</fullName>
        <ecNumber evidence="17">6.3.2.17</ecNumber>
    </recommendedName>
    <alternativeName>
        <fullName evidence="17">Folylpoly-gamma-glutamate synthetase</fullName>
    </alternativeName>
    <alternativeName>
        <fullName evidence="17">Tetrahydrofolylpolyglutamate synthase</fullName>
    </alternativeName>
</protein>
<dbReference type="InterPro" id="IPR013221">
    <property type="entry name" value="Mur_ligase_cen"/>
</dbReference>
<accession>A0A397J859</accession>
<keyword evidence="11" id="KW-0999">Mitochondrion inner membrane</keyword>
<dbReference type="GO" id="GO:0046872">
    <property type="term" value="F:metal ion binding"/>
    <property type="evidence" value="ECO:0007669"/>
    <property type="project" value="UniProtKB-KW"/>
</dbReference>
<sequence>MKNIFSSILTNNCKKSSIRFLKFSGINMQVEERTYDKAIECLNSLQTNYAVLDSIRKSGNMLNEQSLPEMRKFCGQMGYESSDFDKLNIIHVSGTKGKGSTCALVESILRNYHTPHVNNIRTGSYISPHLIAVRERIRLDGKNLSEEKFAKYFFECWDKFKFTPQDSMLESDQKQITPNYFRFLTLMAFHVFMKEKVDVAIMEVGIGGEYDSTNIIEKPIVCGVTSLGLDHLAMLGNTIDSIAWHKGGIFKQNIPAVTVNQPKIASDVLKNRAKEINAPFTQVEEFTQEMLNGINIGLPGKHQLINVSLAIELCRIWLDKVKNIKHYEPKIPPEFVPGIVKAKWPGRNQTLKLEKYHNITWFFDGAHTVESIQACTDWFEESVFLKENESNQNSLQNVERILMFNCVESRNGPGLLKIIKSKNLIHRAIFCTNVTFSTHQFKPDLQNNTVKVDLLWQQKLANSWSSISQEANTESIEPKYYSTIQDALEWVLDYSKKNEHKKIQVLVTGSFHLVGGVMAVLGYNVE</sequence>
<dbReference type="PANTHER" id="PTHR11136:SF5">
    <property type="entry name" value="FOLYLPOLYGLUTAMATE SYNTHASE, MITOCHONDRIAL"/>
    <property type="match status" value="1"/>
</dbReference>
<dbReference type="InterPro" id="IPR018109">
    <property type="entry name" value="Folylpolyglutamate_synth_CS"/>
</dbReference>
<organism evidence="21 22">
    <name type="scientific">Diversispora epigaea</name>
    <dbReference type="NCBI Taxonomy" id="1348612"/>
    <lineage>
        <taxon>Eukaryota</taxon>
        <taxon>Fungi</taxon>
        <taxon>Fungi incertae sedis</taxon>
        <taxon>Mucoromycota</taxon>
        <taxon>Glomeromycotina</taxon>
        <taxon>Glomeromycetes</taxon>
        <taxon>Diversisporales</taxon>
        <taxon>Diversisporaceae</taxon>
        <taxon>Diversispora</taxon>
    </lineage>
</organism>
<keyword evidence="9 19" id="KW-0479">Metal-binding</keyword>
<feature type="binding site" evidence="19">
    <location>
        <position position="231"/>
    </location>
    <ligand>
        <name>Mg(2+)</name>
        <dbReference type="ChEBI" id="CHEBI:18420"/>
        <label>1</label>
    </ligand>
</feature>
<feature type="domain" description="Mur ligase central" evidence="20">
    <location>
        <begin position="92"/>
        <end position="311"/>
    </location>
</feature>
<keyword evidence="10 18" id="KW-0547">Nucleotide-binding</keyword>
<evidence type="ECO:0000256" key="10">
    <source>
        <dbReference type="ARBA" id="ARBA00022741"/>
    </source>
</evidence>
<evidence type="ECO:0000259" key="20">
    <source>
        <dbReference type="Pfam" id="PF08245"/>
    </source>
</evidence>
<keyword evidence="8 17" id="KW-0436">Ligase</keyword>
<keyword evidence="14" id="KW-0496">Mitochondrion</keyword>
<dbReference type="Gene3D" id="3.40.1190.10">
    <property type="entry name" value="Mur-like, catalytic domain"/>
    <property type="match status" value="1"/>
</dbReference>
<dbReference type="STRING" id="1348612.A0A397J859"/>
<evidence type="ECO:0000313" key="21">
    <source>
        <dbReference type="EMBL" id="RHZ83232.1"/>
    </source>
</evidence>
<dbReference type="GO" id="GO:0005829">
    <property type="term" value="C:cytosol"/>
    <property type="evidence" value="ECO:0007669"/>
    <property type="project" value="TreeGrafter"/>
</dbReference>
<evidence type="ECO:0000256" key="4">
    <source>
        <dbReference type="ARBA" id="ARBA00005150"/>
    </source>
</evidence>
<dbReference type="GO" id="GO:0005524">
    <property type="term" value="F:ATP binding"/>
    <property type="evidence" value="ECO:0007669"/>
    <property type="project" value="UniProtKB-KW"/>
</dbReference>
<evidence type="ECO:0000256" key="9">
    <source>
        <dbReference type="ARBA" id="ARBA00022723"/>
    </source>
</evidence>
<dbReference type="InterPro" id="IPR001645">
    <property type="entry name" value="Folylpolyglutamate_synth"/>
</dbReference>
<dbReference type="OrthoDB" id="5212574at2759"/>
<dbReference type="PIRSF" id="PIRSF038895">
    <property type="entry name" value="FPGS"/>
    <property type="match status" value="1"/>
</dbReference>
<dbReference type="EMBL" id="PQFF01000092">
    <property type="protein sequence ID" value="RHZ83232.1"/>
    <property type="molecule type" value="Genomic_DNA"/>
</dbReference>
<dbReference type="AlphaFoldDB" id="A0A397J859"/>
<evidence type="ECO:0000256" key="18">
    <source>
        <dbReference type="PIRSR" id="PIRSR038895-1"/>
    </source>
</evidence>
<evidence type="ECO:0000256" key="13">
    <source>
        <dbReference type="ARBA" id="ARBA00022842"/>
    </source>
</evidence>
<gene>
    <name evidence="21" type="ORF">Glove_99g113</name>
</gene>
<dbReference type="NCBIfam" id="TIGR01499">
    <property type="entry name" value="folC"/>
    <property type="match status" value="1"/>
</dbReference>
<evidence type="ECO:0000256" key="16">
    <source>
        <dbReference type="ARBA" id="ARBA00047493"/>
    </source>
</evidence>
<dbReference type="Pfam" id="PF08245">
    <property type="entry name" value="Mur_ligase_M"/>
    <property type="match status" value="1"/>
</dbReference>
<feature type="binding site" evidence="18">
    <location>
        <position position="347"/>
    </location>
    <ligand>
        <name>ATP</name>
        <dbReference type="ChEBI" id="CHEBI:30616"/>
    </ligand>
</feature>
<evidence type="ECO:0000256" key="15">
    <source>
        <dbReference type="ARBA" id="ARBA00023136"/>
    </source>
</evidence>
<dbReference type="PROSITE" id="PS01012">
    <property type="entry name" value="FOLYLPOLYGLU_SYNT_2"/>
    <property type="match status" value="1"/>
</dbReference>
<evidence type="ECO:0000313" key="22">
    <source>
        <dbReference type="Proteomes" id="UP000266861"/>
    </source>
</evidence>
<comment type="catalytic activity">
    <reaction evidence="16 17">
        <text>(6S)-5,6,7,8-tetrahydrofolyl-(gamma-L-Glu)(n) + L-glutamate + ATP = (6S)-5,6,7,8-tetrahydrofolyl-(gamma-L-Glu)(n+1) + ADP + phosphate + H(+)</text>
        <dbReference type="Rhea" id="RHEA:10580"/>
        <dbReference type="Rhea" id="RHEA-COMP:14738"/>
        <dbReference type="Rhea" id="RHEA-COMP:14740"/>
        <dbReference type="ChEBI" id="CHEBI:15378"/>
        <dbReference type="ChEBI" id="CHEBI:29985"/>
        <dbReference type="ChEBI" id="CHEBI:30616"/>
        <dbReference type="ChEBI" id="CHEBI:43474"/>
        <dbReference type="ChEBI" id="CHEBI:141005"/>
        <dbReference type="ChEBI" id="CHEBI:456216"/>
        <dbReference type="EC" id="6.3.2.17"/>
    </reaction>
</comment>
<evidence type="ECO:0000256" key="7">
    <source>
        <dbReference type="ARBA" id="ARBA00022563"/>
    </source>
</evidence>
<keyword evidence="13 19" id="KW-0460">Magnesium</keyword>
<comment type="similarity">
    <text evidence="5 17">Belongs to the folylpolyglutamate synthase family.</text>
</comment>
<evidence type="ECO:0000256" key="6">
    <source>
        <dbReference type="ARBA" id="ARBA00022490"/>
    </source>
</evidence>
<dbReference type="InterPro" id="IPR036565">
    <property type="entry name" value="Mur-like_cat_sf"/>
</dbReference>
<evidence type="ECO:0000256" key="19">
    <source>
        <dbReference type="PIRSR" id="PIRSR038895-2"/>
    </source>
</evidence>